<protein>
    <submittedName>
        <fullName evidence="4">General secretion pathway protein GspB</fullName>
    </submittedName>
</protein>
<feature type="compositionally biased region" description="Basic and acidic residues" evidence="1">
    <location>
        <begin position="179"/>
        <end position="189"/>
    </location>
</feature>
<dbReference type="Proteomes" id="UP001595533">
    <property type="component" value="Unassembled WGS sequence"/>
</dbReference>
<feature type="region of interest" description="Disordered" evidence="1">
    <location>
        <begin position="72"/>
        <end position="192"/>
    </location>
</feature>
<feature type="compositionally biased region" description="Polar residues" evidence="1">
    <location>
        <begin position="119"/>
        <end position="139"/>
    </location>
</feature>
<keyword evidence="2" id="KW-1133">Transmembrane helix</keyword>
<feature type="transmembrane region" description="Helical" evidence="2">
    <location>
        <begin position="39"/>
        <end position="57"/>
    </location>
</feature>
<comment type="caution">
    <text evidence="4">The sequence shown here is derived from an EMBL/GenBank/DDBJ whole genome shotgun (WGS) entry which is preliminary data.</text>
</comment>
<feature type="region of interest" description="Disordered" evidence="1">
    <location>
        <begin position="8"/>
        <end position="32"/>
    </location>
</feature>
<dbReference type="EMBL" id="JBHRTS010000001">
    <property type="protein sequence ID" value="MFC3192936.1"/>
    <property type="molecule type" value="Genomic_DNA"/>
</dbReference>
<keyword evidence="5" id="KW-1185">Reference proteome</keyword>
<evidence type="ECO:0000256" key="1">
    <source>
        <dbReference type="SAM" id="MobiDB-lite"/>
    </source>
</evidence>
<keyword evidence="2" id="KW-0472">Membrane</keyword>
<evidence type="ECO:0000259" key="3">
    <source>
        <dbReference type="Pfam" id="PF16537"/>
    </source>
</evidence>
<organism evidence="4 5">
    <name type="scientific">Marinicella sediminis</name>
    <dbReference type="NCBI Taxonomy" id="1792834"/>
    <lineage>
        <taxon>Bacteria</taxon>
        <taxon>Pseudomonadati</taxon>
        <taxon>Pseudomonadota</taxon>
        <taxon>Gammaproteobacteria</taxon>
        <taxon>Lysobacterales</taxon>
        <taxon>Marinicellaceae</taxon>
        <taxon>Marinicella</taxon>
    </lineage>
</organism>
<sequence>MSSIIDALKKSDQSRNTDQSNSLDNISFSDQPAHKSRRGFWLLVLVLLLVALAVFGWQQGWHHTIKNLITSTTGQSRESVTPSTASGAAEPARNMTESPRLTPPKQQEIKQKTRELANQAGTQKPVATSQESDTLSAAQDTPKPAENNTLTVIENRNNSGSPAAQPDKDTTAEQPPKTPSEKEGMDHPDNLQPQQKQDYLYIHQLDFSIRKNIPNVKISIHIYDPEPDNRMLMIGGEKFAIGDNIEGILTVHDIVPEGVVLAFENIRFLLPK</sequence>
<dbReference type="Pfam" id="PF16537">
    <property type="entry name" value="T2SSB"/>
    <property type="match status" value="1"/>
</dbReference>
<name>A0ABV7J9Z6_9GAMM</name>
<evidence type="ECO:0000313" key="4">
    <source>
        <dbReference type="EMBL" id="MFC3192936.1"/>
    </source>
</evidence>
<accession>A0ABV7J9Z6</accession>
<feature type="compositionally biased region" description="Polar residues" evidence="1">
    <location>
        <begin position="72"/>
        <end position="86"/>
    </location>
</feature>
<feature type="compositionally biased region" description="Polar residues" evidence="1">
    <location>
        <begin position="16"/>
        <end position="30"/>
    </location>
</feature>
<dbReference type="InterPro" id="IPR032389">
    <property type="entry name" value="GspB_C"/>
</dbReference>
<reference evidence="5" key="1">
    <citation type="journal article" date="2019" name="Int. J. Syst. Evol. Microbiol.">
        <title>The Global Catalogue of Microorganisms (GCM) 10K type strain sequencing project: providing services to taxonomists for standard genome sequencing and annotation.</title>
        <authorList>
            <consortium name="The Broad Institute Genomics Platform"/>
            <consortium name="The Broad Institute Genome Sequencing Center for Infectious Disease"/>
            <person name="Wu L."/>
            <person name="Ma J."/>
        </authorList>
    </citation>
    <scope>NUCLEOTIDE SEQUENCE [LARGE SCALE GENOMIC DNA]</scope>
    <source>
        <strain evidence="5">KCTC 42953</strain>
    </source>
</reference>
<proteinExistence type="predicted"/>
<feature type="domain" description="Type II secretion system protein GspB C-terminal" evidence="3">
    <location>
        <begin position="213"/>
        <end position="271"/>
    </location>
</feature>
<evidence type="ECO:0000256" key="2">
    <source>
        <dbReference type="SAM" id="Phobius"/>
    </source>
</evidence>
<feature type="compositionally biased region" description="Polar residues" evidence="1">
    <location>
        <begin position="146"/>
        <end position="162"/>
    </location>
</feature>
<evidence type="ECO:0000313" key="5">
    <source>
        <dbReference type="Proteomes" id="UP001595533"/>
    </source>
</evidence>
<keyword evidence="2" id="KW-0812">Transmembrane</keyword>
<gene>
    <name evidence="4" type="ORF">ACFODZ_01655</name>
</gene>
<dbReference type="RefSeq" id="WP_077409600.1">
    <property type="nucleotide sequence ID" value="NZ_JBHRTS010000001.1"/>
</dbReference>